<organism evidence="2 3">
    <name type="scientific">Canavalia gladiata</name>
    <name type="common">Sword bean</name>
    <name type="synonym">Dolichos gladiatus</name>
    <dbReference type="NCBI Taxonomy" id="3824"/>
    <lineage>
        <taxon>Eukaryota</taxon>
        <taxon>Viridiplantae</taxon>
        <taxon>Streptophyta</taxon>
        <taxon>Embryophyta</taxon>
        <taxon>Tracheophyta</taxon>
        <taxon>Spermatophyta</taxon>
        <taxon>Magnoliopsida</taxon>
        <taxon>eudicotyledons</taxon>
        <taxon>Gunneridae</taxon>
        <taxon>Pentapetalae</taxon>
        <taxon>rosids</taxon>
        <taxon>fabids</taxon>
        <taxon>Fabales</taxon>
        <taxon>Fabaceae</taxon>
        <taxon>Papilionoideae</taxon>
        <taxon>50 kb inversion clade</taxon>
        <taxon>NPAAA clade</taxon>
        <taxon>indigoferoid/millettioid clade</taxon>
        <taxon>Phaseoleae</taxon>
        <taxon>Canavalia</taxon>
    </lineage>
</organism>
<sequence>MRVSVVNASVCRLAPVVDTGTPLFVHDYVGLFVSPSMLQVLIYSIPIFYGDEQNYYLLAIDECNDEDDSRDDDLDENDSDWENFGNTDEDDDEEDADHILSI</sequence>
<reference evidence="2 3" key="1">
    <citation type="submission" date="2024-01" db="EMBL/GenBank/DDBJ databases">
        <title>The genomes of 5 underutilized Papilionoideae crops provide insights into root nodulation and disease resistanc.</title>
        <authorList>
            <person name="Jiang F."/>
        </authorList>
    </citation>
    <scope>NUCLEOTIDE SEQUENCE [LARGE SCALE GENOMIC DNA]</scope>
    <source>
        <strain evidence="2">LVBAO_FW01</strain>
        <tissue evidence="2">Leaves</tissue>
    </source>
</reference>
<gene>
    <name evidence="2" type="ORF">VNO77_26017</name>
</gene>
<dbReference type="EMBL" id="JAYMYQ010000006">
    <property type="protein sequence ID" value="KAK7322628.1"/>
    <property type="molecule type" value="Genomic_DNA"/>
</dbReference>
<protein>
    <submittedName>
        <fullName evidence="2">Uncharacterized protein</fullName>
    </submittedName>
</protein>
<accession>A0AAN9KWC1</accession>
<proteinExistence type="predicted"/>
<evidence type="ECO:0000313" key="2">
    <source>
        <dbReference type="EMBL" id="KAK7322628.1"/>
    </source>
</evidence>
<comment type="caution">
    <text evidence="2">The sequence shown here is derived from an EMBL/GenBank/DDBJ whole genome shotgun (WGS) entry which is preliminary data.</text>
</comment>
<dbReference type="Proteomes" id="UP001367508">
    <property type="component" value="Unassembled WGS sequence"/>
</dbReference>
<dbReference type="AlphaFoldDB" id="A0AAN9KWC1"/>
<name>A0AAN9KWC1_CANGL</name>
<evidence type="ECO:0000256" key="1">
    <source>
        <dbReference type="SAM" id="MobiDB-lite"/>
    </source>
</evidence>
<evidence type="ECO:0000313" key="3">
    <source>
        <dbReference type="Proteomes" id="UP001367508"/>
    </source>
</evidence>
<feature type="region of interest" description="Disordered" evidence="1">
    <location>
        <begin position="66"/>
        <end position="102"/>
    </location>
</feature>
<keyword evidence="3" id="KW-1185">Reference proteome</keyword>
<feature type="compositionally biased region" description="Acidic residues" evidence="1">
    <location>
        <begin position="66"/>
        <end position="96"/>
    </location>
</feature>